<dbReference type="EMBL" id="ACIJ02000018">
    <property type="protein sequence ID" value="EEX71877.1"/>
    <property type="molecule type" value="Genomic_DNA"/>
</dbReference>
<protein>
    <submittedName>
        <fullName evidence="1">Uncharacterized protein</fullName>
    </submittedName>
</protein>
<sequence length="72" mass="8386">MASSNAIIFGDYIRQYPKDKFSIIKENKIQIMKAIIYKKVTKEGNDYKGSTQEKIYFLGIPVFCSTKELNER</sequence>
<accession>C9LGR9</accession>
<keyword evidence="2" id="KW-1185">Reference proteome</keyword>
<dbReference type="Proteomes" id="UP000003460">
    <property type="component" value="Unassembled WGS sequence"/>
</dbReference>
<dbReference type="AlphaFoldDB" id="C9LGR9"/>
<dbReference type="HOGENOM" id="CLU_2719009_0_0_10"/>
<name>C9LGR9_9BACT</name>
<evidence type="ECO:0000313" key="2">
    <source>
        <dbReference type="Proteomes" id="UP000003460"/>
    </source>
</evidence>
<proteinExistence type="predicted"/>
<organism evidence="1 2">
    <name type="scientific">Alloprevotella tannerae ATCC 51259</name>
    <dbReference type="NCBI Taxonomy" id="626522"/>
    <lineage>
        <taxon>Bacteria</taxon>
        <taxon>Pseudomonadati</taxon>
        <taxon>Bacteroidota</taxon>
        <taxon>Bacteroidia</taxon>
        <taxon>Bacteroidales</taxon>
        <taxon>Prevotellaceae</taxon>
        <taxon>Alloprevotella</taxon>
    </lineage>
</organism>
<comment type="caution">
    <text evidence="1">The sequence shown here is derived from an EMBL/GenBank/DDBJ whole genome shotgun (WGS) entry which is preliminary data.</text>
</comment>
<gene>
    <name evidence="1" type="ORF">GCWU000325_01415</name>
</gene>
<reference evidence="1" key="1">
    <citation type="submission" date="2009-09" db="EMBL/GenBank/DDBJ databases">
        <authorList>
            <person name="Weinstock G."/>
            <person name="Sodergren E."/>
            <person name="Clifton S."/>
            <person name="Fulton L."/>
            <person name="Fulton B."/>
            <person name="Courtney L."/>
            <person name="Fronick C."/>
            <person name="Harrison M."/>
            <person name="Strong C."/>
            <person name="Farmer C."/>
            <person name="Delahaunty K."/>
            <person name="Markovic C."/>
            <person name="Hall O."/>
            <person name="Minx P."/>
            <person name="Tomlinson C."/>
            <person name="Mitreva M."/>
            <person name="Nelson J."/>
            <person name="Hou S."/>
            <person name="Wollam A."/>
            <person name="Pepin K.H."/>
            <person name="Johnson M."/>
            <person name="Bhonagiri V."/>
            <person name="Nash W.E."/>
            <person name="Warren W."/>
            <person name="Chinwalla A."/>
            <person name="Mardis E.R."/>
            <person name="Wilson R.K."/>
        </authorList>
    </citation>
    <scope>NUCLEOTIDE SEQUENCE [LARGE SCALE GENOMIC DNA]</scope>
    <source>
        <strain evidence="1">ATCC 51259</strain>
    </source>
</reference>
<evidence type="ECO:0000313" key="1">
    <source>
        <dbReference type="EMBL" id="EEX71877.1"/>
    </source>
</evidence>
<dbReference type="RefSeq" id="WP_006255186.1">
    <property type="nucleotide sequence ID" value="NZ_GG700642.1"/>
</dbReference>
<dbReference type="GeneID" id="84576344"/>